<reference evidence="2 3" key="1">
    <citation type="journal article" date="2011" name="Stand. Genomic Sci.">
        <title>Non-contiguous finished genome sequence and contextual data of the filamentous soil bacterium Ktedonobacter racemifer type strain (SOSP1-21).</title>
        <authorList>
            <person name="Chang Y.J."/>
            <person name="Land M."/>
            <person name="Hauser L."/>
            <person name="Chertkov O."/>
            <person name="Del Rio T.G."/>
            <person name="Nolan M."/>
            <person name="Copeland A."/>
            <person name="Tice H."/>
            <person name="Cheng J.F."/>
            <person name="Lucas S."/>
            <person name="Han C."/>
            <person name="Goodwin L."/>
            <person name="Pitluck S."/>
            <person name="Ivanova N."/>
            <person name="Ovchinikova G."/>
            <person name="Pati A."/>
            <person name="Chen A."/>
            <person name="Palaniappan K."/>
            <person name="Mavromatis K."/>
            <person name="Liolios K."/>
            <person name="Brettin T."/>
            <person name="Fiebig A."/>
            <person name="Rohde M."/>
            <person name="Abt B."/>
            <person name="Goker M."/>
            <person name="Detter J.C."/>
            <person name="Woyke T."/>
            <person name="Bristow J."/>
            <person name="Eisen J.A."/>
            <person name="Markowitz V."/>
            <person name="Hugenholtz P."/>
            <person name="Kyrpides N.C."/>
            <person name="Klenk H.P."/>
            <person name="Lapidus A."/>
        </authorList>
    </citation>
    <scope>NUCLEOTIDE SEQUENCE [LARGE SCALE GENOMIC DNA]</scope>
    <source>
        <strain evidence="3">DSM 44963</strain>
    </source>
</reference>
<sequence length="158" mass="17704">MKKLEERLERRRKGPPTAQQLMFLFREKIPIPLTLTWGDASDIIDERLKQIAIDKEARQQAREELRRKKEELKQRAFDPPYHTGEKVLHPSFGVETVLHAGNVLAGGQICTNFEVKRGKSVSIMGIGVDHPGGAAPDEVSTITTLLIGSRNVHPIHAV</sequence>
<dbReference type="STRING" id="485913.Krac_9591"/>
<proteinExistence type="predicted"/>
<dbReference type="EMBL" id="ADVG01000001">
    <property type="protein sequence ID" value="EFH88182.1"/>
    <property type="molecule type" value="Genomic_DNA"/>
</dbReference>
<evidence type="ECO:0000313" key="3">
    <source>
        <dbReference type="Proteomes" id="UP000004508"/>
    </source>
</evidence>
<dbReference type="Proteomes" id="UP000004508">
    <property type="component" value="Unassembled WGS sequence"/>
</dbReference>
<organism evidence="2 3">
    <name type="scientific">Ktedonobacter racemifer DSM 44963</name>
    <dbReference type="NCBI Taxonomy" id="485913"/>
    <lineage>
        <taxon>Bacteria</taxon>
        <taxon>Bacillati</taxon>
        <taxon>Chloroflexota</taxon>
        <taxon>Ktedonobacteria</taxon>
        <taxon>Ktedonobacterales</taxon>
        <taxon>Ktedonobacteraceae</taxon>
        <taxon>Ktedonobacter</taxon>
    </lineage>
</organism>
<dbReference type="AlphaFoldDB" id="D6TCR8"/>
<feature type="compositionally biased region" description="Basic and acidic residues" evidence="1">
    <location>
        <begin position="62"/>
        <end position="76"/>
    </location>
</feature>
<protein>
    <submittedName>
        <fullName evidence="2">Uncharacterized protein</fullName>
    </submittedName>
</protein>
<dbReference type="InParanoid" id="D6TCR8"/>
<feature type="region of interest" description="Disordered" evidence="1">
    <location>
        <begin position="62"/>
        <end position="84"/>
    </location>
</feature>
<keyword evidence="3" id="KW-1185">Reference proteome</keyword>
<comment type="caution">
    <text evidence="2">The sequence shown here is derived from an EMBL/GenBank/DDBJ whole genome shotgun (WGS) entry which is preliminary data.</text>
</comment>
<name>D6TCR8_KTERA</name>
<dbReference type="RefSeq" id="WP_007904001.1">
    <property type="nucleotide sequence ID" value="NZ_ADVG01000001.1"/>
</dbReference>
<accession>D6TCR8</accession>
<gene>
    <name evidence="2" type="ORF">Krac_9591</name>
</gene>
<evidence type="ECO:0000313" key="2">
    <source>
        <dbReference type="EMBL" id="EFH88182.1"/>
    </source>
</evidence>
<evidence type="ECO:0000256" key="1">
    <source>
        <dbReference type="SAM" id="MobiDB-lite"/>
    </source>
</evidence>